<name>I4YBP2_WALMC</name>
<protein>
    <recommendedName>
        <fullName evidence="2">Secreted protein CSS2 C-terminal domain-containing protein</fullName>
    </recommendedName>
</protein>
<sequence length="297" mass="33996">MTEFLQKCTMLIILLCLSGWTLAGYHQESSRLDKGRANVDALRVMIGDEEYDDSETSGITDWNIPLSYYDKDVNGILTLVNHKDETTSSLNKRLEMRARCFRSNTKKSLMGANRVSVYQDENATNISATKSNQRRAGGNWFFDRFPTWGEEPNQNWWYAFSQQALSNVFGRLFDRWANKVTKNGASKNCFDEIATWIQNDFKVSFQIRANGNCGTNAQSQTIYDALYDIISFWKYKNYRKGCAVMDHGGDGRYEITMSASSQPAYEVVCNNKKFFACKANEDGYPSCEQTHSIHDEI</sequence>
<dbReference type="HOGENOM" id="CLU_937513_0_0_1"/>
<dbReference type="AlphaFoldDB" id="I4YBP2"/>
<feature type="chain" id="PRO_5003697582" description="Secreted protein CSS2 C-terminal domain-containing protein" evidence="1">
    <location>
        <begin position="24"/>
        <end position="297"/>
    </location>
</feature>
<reference evidence="3 4" key="1">
    <citation type="journal article" date="2012" name="Fungal Genet. Biol.">
        <title>The genome of the xerotolerant mold Wallemia sebi reveals adaptations to osmotic stress and suggests cryptic sexual reproduction.</title>
        <authorList>
            <person name="Padamsee M."/>
            <person name="Kumar T.K.A."/>
            <person name="Riley R."/>
            <person name="Binder M."/>
            <person name="Boyd A."/>
            <person name="Calvo A.M."/>
            <person name="Furukawa K."/>
            <person name="Hesse C."/>
            <person name="Hohmann S."/>
            <person name="James T.Y."/>
            <person name="LaButti K."/>
            <person name="Lapidus A."/>
            <person name="Lindquist E."/>
            <person name="Lucas S."/>
            <person name="Miller K."/>
            <person name="Shantappa S."/>
            <person name="Grigoriev I.V."/>
            <person name="Hibbett D.S."/>
            <person name="McLaughlin D.J."/>
            <person name="Spatafora J.W."/>
            <person name="Aime M.C."/>
        </authorList>
    </citation>
    <scope>NUCLEOTIDE SEQUENCE [LARGE SCALE GENOMIC DNA]</scope>
    <source>
        <strain evidence="4">ATCC MYA-4683 / CBS 633.66</strain>
    </source>
</reference>
<gene>
    <name evidence="3" type="ORF">WALSEDRAFT_60557</name>
</gene>
<keyword evidence="4" id="KW-1185">Reference proteome</keyword>
<feature type="domain" description="Secreted protein CSS2 C-terminal" evidence="2">
    <location>
        <begin position="168"/>
        <end position="258"/>
    </location>
</feature>
<dbReference type="InterPro" id="IPR046624">
    <property type="entry name" value="CSS2_C"/>
</dbReference>
<dbReference type="KEGG" id="wse:WALSEDRAFT_60557"/>
<accession>I4YBP2</accession>
<organism evidence="3 4">
    <name type="scientific">Wallemia mellicola (strain ATCC MYA-4683 / CBS 633.66)</name>
    <name type="common">Wallemia sebi (CBS 633.66)</name>
    <dbReference type="NCBI Taxonomy" id="671144"/>
    <lineage>
        <taxon>Eukaryota</taxon>
        <taxon>Fungi</taxon>
        <taxon>Dikarya</taxon>
        <taxon>Basidiomycota</taxon>
        <taxon>Wallemiomycotina</taxon>
        <taxon>Wallemiomycetes</taxon>
        <taxon>Wallemiales</taxon>
        <taxon>Wallemiaceae</taxon>
        <taxon>Wallemia</taxon>
    </lineage>
</organism>
<evidence type="ECO:0000313" key="4">
    <source>
        <dbReference type="Proteomes" id="UP000005242"/>
    </source>
</evidence>
<evidence type="ECO:0000256" key="1">
    <source>
        <dbReference type="SAM" id="SignalP"/>
    </source>
</evidence>
<evidence type="ECO:0000259" key="2">
    <source>
        <dbReference type="Pfam" id="PF20521"/>
    </source>
</evidence>
<keyword evidence="1" id="KW-0732">Signal</keyword>
<dbReference type="EMBL" id="JH668233">
    <property type="protein sequence ID" value="EIM21384.1"/>
    <property type="molecule type" value="Genomic_DNA"/>
</dbReference>
<dbReference type="Pfam" id="PF20521">
    <property type="entry name" value="DUF6736"/>
    <property type="match status" value="1"/>
</dbReference>
<dbReference type="GeneID" id="18474027"/>
<dbReference type="RefSeq" id="XP_006958729.1">
    <property type="nucleotide sequence ID" value="XM_006958667.1"/>
</dbReference>
<dbReference type="Proteomes" id="UP000005242">
    <property type="component" value="Unassembled WGS sequence"/>
</dbReference>
<proteinExistence type="predicted"/>
<evidence type="ECO:0000313" key="3">
    <source>
        <dbReference type="EMBL" id="EIM21384.1"/>
    </source>
</evidence>
<dbReference type="InParanoid" id="I4YBP2"/>
<feature type="signal peptide" evidence="1">
    <location>
        <begin position="1"/>
        <end position="23"/>
    </location>
</feature>